<reference evidence="3" key="1">
    <citation type="submission" date="2010-08" db="EMBL/GenBank/DDBJ databases">
        <authorList>
            <consortium name="Caenorhabditis japonica Sequencing Consortium"/>
            <person name="Wilson R.K."/>
        </authorList>
    </citation>
    <scope>NUCLEOTIDE SEQUENCE [LARGE SCALE GENOMIC DNA]</scope>
    <source>
        <strain evidence="3">DF5081</strain>
    </source>
</reference>
<evidence type="ECO:0000313" key="3">
    <source>
        <dbReference type="Proteomes" id="UP000005237"/>
    </source>
</evidence>
<reference evidence="2" key="2">
    <citation type="submission" date="2022-06" db="UniProtKB">
        <authorList>
            <consortium name="EnsemblMetazoa"/>
        </authorList>
    </citation>
    <scope>IDENTIFICATION</scope>
    <source>
        <strain evidence="2">DF5081</strain>
    </source>
</reference>
<dbReference type="EnsemblMetazoa" id="CJA38953.1">
    <property type="protein sequence ID" value="CJA38953.1"/>
    <property type="gene ID" value="WBGene00214800"/>
</dbReference>
<organism evidence="2 3">
    <name type="scientific">Caenorhabditis japonica</name>
    <dbReference type="NCBI Taxonomy" id="281687"/>
    <lineage>
        <taxon>Eukaryota</taxon>
        <taxon>Metazoa</taxon>
        <taxon>Ecdysozoa</taxon>
        <taxon>Nematoda</taxon>
        <taxon>Chromadorea</taxon>
        <taxon>Rhabditida</taxon>
        <taxon>Rhabditina</taxon>
        <taxon>Rhabditomorpha</taxon>
        <taxon>Rhabditoidea</taxon>
        <taxon>Rhabditidae</taxon>
        <taxon>Peloderinae</taxon>
        <taxon>Caenorhabditis</taxon>
    </lineage>
</organism>
<keyword evidence="3" id="KW-1185">Reference proteome</keyword>
<evidence type="ECO:0000313" key="2">
    <source>
        <dbReference type="EnsemblMetazoa" id="CJA38953.1"/>
    </source>
</evidence>
<accession>A0A8R1ISL8</accession>
<dbReference type="AlphaFoldDB" id="A0A8R1ISL8"/>
<name>A0A8R1ISL8_CAEJA</name>
<feature type="region of interest" description="Disordered" evidence="1">
    <location>
        <begin position="1"/>
        <end position="25"/>
    </location>
</feature>
<evidence type="ECO:0000256" key="1">
    <source>
        <dbReference type="SAM" id="MobiDB-lite"/>
    </source>
</evidence>
<sequence>MVGSATSQIPSSTRNEDISSLRPSNFSHRPLNFNGRLYLHTLRIITHLIRPHPALFRSTKNDHNSFLLLPAVPHVLLNLFIVSLRVNETLGATNYSVYWSERGVRQPHFISFTMFL</sequence>
<feature type="compositionally biased region" description="Polar residues" evidence="1">
    <location>
        <begin position="1"/>
        <end position="13"/>
    </location>
</feature>
<proteinExistence type="predicted"/>
<protein>
    <submittedName>
        <fullName evidence="2">Uncharacterized protein</fullName>
    </submittedName>
</protein>
<dbReference type="Proteomes" id="UP000005237">
    <property type="component" value="Unassembled WGS sequence"/>
</dbReference>